<dbReference type="InterPro" id="IPR025258">
    <property type="entry name" value="RH_dom"/>
</dbReference>
<dbReference type="PANTHER" id="PTHR45971">
    <property type="entry name" value="PHOX (PX) DOMAIN-CONTAINING PROTEIN"/>
    <property type="match status" value="1"/>
</dbReference>
<keyword evidence="1" id="KW-0072">Autophagy</keyword>
<dbReference type="InterPro" id="IPR052428">
    <property type="entry name" value="Autophagy_HostDef_Reg"/>
</dbReference>
<dbReference type="Pfam" id="PF21054">
    <property type="entry name" value="RUBC_PIKBD"/>
    <property type="match status" value="1"/>
</dbReference>
<dbReference type="STRING" id="103827.A0A0N5CXG5"/>
<dbReference type="GO" id="GO:0006914">
    <property type="term" value="P:autophagy"/>
    <property type="evidence" value="ECO:0007669"/>
    <property type="project" value="UniProtKB-KW"/>
</dbReference>
<dbReference type="Proteomes" id="UP000276776">
    <property type="component" value="Unassembled WGS sequence"/>
</dbReference>
<evidence type="ECO:0000256" key="1">
    <source>
        <dbReference type="ARBA" id="ARBA00023006"/>
    </source>
</evidence>
<reference evidence="3 4" key="2">
    <citation type="submission" date="2018-11" db="EMBL/GenBank/DDBJ databases">
        <authorList>
            <consortium name="Pathogen Informatics"/>
        </authorList>
    </citation>
    <scope>NUCLEOTIDE SEQUENCE [LARGE SCALE GENOMIC DNA]</scope>
</reference>
<dbReference type="WBParaSite" id="TCLT_0000509001-mRNA-1">
    <property type="protein sequence ID" value="TCLT_0000509001-mRNA-1"/>
    <property type="gene ID" value="TCLT_0000509001"/>
</dbReference>
<gene>
    <name evidence="3" type="ORF">TCLT_LOCUS5079</name>
</gene>
<dbReference type="InterPro" id="IPR048569">
    <property type="entry name" value="RUBC_PIKBD"/>
</dbReference>
<dbReference type="Pfam" id="PF13901">
    <property type="entry name" value="RH_dom"/>
    <property type="match status" value="1"/>
</dbReference>
<dbReference type="OMA" id="FAQENEH"/>
<organism evidence="5">
    <name type="scientific">Thelazia callipaeda</name>
    <name type="common">Oriental eyeworm</name>
    <name type="synonym">Parasitic nematode</name>
    <dbReference type="NCBI Taxonomy" id="103827"/>
    <lineage>
        <taxon>Eukaryota</taxon>
        <taxon>Metazoa</taxon>
        <taxon>Ecdysozoa</taxon>
        <taxon>Nematoda</taxon>
        <taxon>Chromadorea</taxon>
        <taxon>Rhabditida</taxon>
        <taxon>Spirurina</taxon>
        <taxon>Spiruromorpha</taxon>
        <taxon>Thelazioidea</taxon>
        <taxon>Thelaziidae</taxon>
        <taxon>Thelazia</taxon>
    </lineage>
</organism>
<dbReference type="AlphaFoldDB" id="A0A0N5CXG5"/>
<evidence type="ECO:0000313" key="4">
    <source>
        <dbReference type="Proteomes" id="UP000276776"/>
    </source>
</evidence>
<evidence type="ECO:0000313" key="5">
    <source>
        <dbReference type="WBParaSite" id="TCLT_0000509001-mRNA-1"/>
    </source>
</evidence>
<feature type="domain" description="Rubicon Homology" evidence="2">
    <location>
        <begin position="214"/>
        <end position="428"/>
    </location>
</feature>
<accession>A0A0N5CXG5</accession>
<evidence type="ECO:0000313" key="3">
    <source>
        <dbReference type="EMBL" id="VDN02282.1"/>
    </source>
</evidence>
<reference evidence="5" key="1">
    <citation type="submission" date="2017-02" db="UniProtKB">
        <authorList>
            <consortium name="WormBaseParasite"/>
        </authorList>
    </citation>
    <scope>IDENTIFICATION</scope>
</reference>
<dbReference type="PANTHER" id="PTHR45971:SF1">
    <property type="entry name" value="RUBICON, ISOFORM A"/>
    <property type="match status" value="1"/>
</dbReference>
<evidence type="ECO:0000259" key="2">
    <source>
        <dbReference type="SMART" id="SM01175"/>
    </source>
</evidence>
<keyword evidence="4" id="KW-1185">Reference proteome</keyword>
<name>A0A0N5CXG5_THECL</name>
<dbReference type="GO" id="GO:1901981">
    <property type="term" value="F:phosphatidylinositol phosphate binding"/>
    <property type="evidence" value="ECO:0007669"/>
    <property type="project" value="TreeGrafter"/>
</dbReference>
<proteinExistence type="predicted"/>
<dbReference type="OrthoDB" id="10067503at2759"/>
<dbReference type="SMART" id="SM01175">
    <property type="entry name" value="DUF4206"/>
    <property type="match status" value="1"/>
</dbReference>
<protein>
    <submittedName>
        <fullName evidence="5">DUF4206 domain-containing protein</fullName>
    </submittedName>
</protein>
<sequence length="428" mass="48960">MLIAVMEQMQWRNMIGSEQNSSASPQTVGYLSRLVTSSCPTLSTSSKKDVLSSKQALEKSHVASAVFYASSNDIMTSQSEALPHKTNGPDDDNDYENSAEVIASNLLKQFSKSYKPRSAADAQLLVSYAEAPQKLLPVPNDIIVFADELGDDGRPIFLRGSTNWAPPRKQWIFKLHPQLKSVIVFSVSSLFEQQQYHCGGCGIKVAKMFSRRMRYCDYYGRVFCQRCHQGARSRIPARIIFQWNFKEYPVCDIAYRFLLDNRQQPVINASAIDSRFYNKVCRMKKIRELRIKLVHIWSYIRLCNIAEETITEHGNLYAIFSTVPKYMLSDADVYSIEDLENVRKGELFRVISPVVRFGQYHIEGCEHCRAQAFVCELCDQKEDLLFPFQVEYVDRCEDCGSLSHQKCGSNRRKNGIPCPKCVRIQQNL</sequence>
<dbReference type="EMBL" id="UYYF01004319">
    <property type="protein sequence ID" value="VDN02282.1"/>
    <property type="molecule type" value="Genomic_DNA"/>
</dbReference>